<dbReference type="InterPro" id="IPR013087">
    <property type="entry name" value="Znf_C2H2_type"/>
</dbReference>
<dbReference type="InterPro" id="IPR036236">
    <property type="entry name" value="Znf_C2H2_sf"/>
</dbReference>
<reference evidence="12 13" key="1">
    <citation type="submission" date="2019-04" db="EMBL/GenBank/DDBJ databases">
        <title>Annotation for the trematode Fasciola gigantica.</title>
        <authorList>
            <person name="Choi Y.-J."/>
        </authorList>
    </citation>
    <scope>NUCLEOTIDE SEQUENCE [LARGE SCALE GENOMIC DNA]</scope>
    <source>
        <strain evidence="12">Uganda_cow_1</strain>
    </source>
</reference>
<dbReference type="GO" id="GO:0000122">
    <property type="term" value="P:negative regulation of transcription by RNA polymerase II"/>
    <property type="evidence" value="ECO:0007669"/>
    <property type="project" value="UniProtKB-ARBA"/>
</dbReference>
<feature type="domain" description="C2H2-type" evidence="11">
    <location>
        <begin position="375"/>
        <end position="394"/>
    </location>
</feature>
<keyword evidence="13" id="KW-1185">Reference proteome</keyword>
<sequence>MRLCTSMTGISQLLSTSIQSTSRITTAATDLSSLSAPIHNFKPDHGINGTNYIPIPSENAVCPFSLNSCEQSGPPVFALSAQGSADVLALSDFNKLQGHRRKQIKPQKTIDTSSESLLSAVVSPFSTEVPVFFKRTPQLIDLLQGTSKDLSSSIFLYDGPPETVTTLGPKKPEEKVNQSCDSVCDLPQPNKPGKPSDETTRLFTHHNLVDPVQPTSPVANGSRAGTLSQPDSLPVDFPSPSSDIRKRDDEDEADGNRGHTFAQQPPQQRRDKQQGQQSDLMLLANGLTSIASTMTSKLIVNNANTDSTNISSRAVPTCEQCGKQFANVYRLHRHLLSHTESYELRKFRCSQCNKAFKFKHHLKEHERIHSGEKPFVCRQCGKRFSHSGSYSSHMSSKKCSSFNNSDEVSSGSSNVACSQSLSCPKQIENVASCDLTSVDMMLETIKAAQGQYPSLPNRNPSQDETVDGWIPLATESTVDGDSSRRLLPAFPTLRNEYESLSRTFHPYPTLFSAQELQRLSLLLGLTQSSDILRTNQANISDTPDSFVKLCGLQGTTTITHPESTEKSTSVDYSSGSLGLLSQTENQSEIRTNYRPHPSNFSPSTMSTFSAIPPENASWCSPTGVREPAIPEQDTALDLSVSRSKEHNEQAHGKHSWSSSIGDTEIAPNSDLGSGAQPYWSAMVFAAAAAAAAAAASRLVPDKESWTSETGPSRTLPASLPSSSDISLCDGIPRFRDDLTASPTTEFVQPISYSALNKTDQSLAVSGPLDAKVTDDLSEHSDGNCALDGSSGMGGSDSTSGEPLTCELCQKVFSKHSSLSRHKYEHTGVRPFVCRVCDKAFKHKHHLTEHRRLHTGEKPFVCERCGKRFSHSGSYSQHINHRYKYCRS</sequence>
<dbReference type="GO" id="GO:0005634">
    <property type="term" value="C:nucleus"/>
    <property type="evidence" value="ECO:0007669"/>
    <property type="project" value="UniProtKB-SubCell"/>
</dbReference>
<evidence type="ECO:0000256" key="1">
    <source>
        <dbReference type="ARBA" id="ARBA00004123"/>
    </source>
</evidence>
<comment type="subcellular location">
    <subcellularLocation>
        <location evidence="1">Nucleus</location>
    </subcellularLocation>
</comment>
<feature type="domain" description="C2H2-type" evidence="11">
    <location>
        <begin position="859"/>
        <end position="877"/>
    </location>
</feature>
<evidence type="ECO:0000313" key="12">
    <source>
        <dbReference type="EMBL" id="TPP65013.1"/>
    </source>
</evidence>
<feature type="region of interest" description="Disordered" evidence="10">
    <location>
        <begin position="158"/>
        <end position="276"/>
    </location>
</feature>
<keyword evidence="6 12" id="KW-0238">DNA-binding</keyword>
<organism evidence="12 13">
    <name type="scientific">Fasciola gigantica</name>
    <name type="common">Giant liver fluke</name>
    <dbReference type="NCBI Taxonomy" id="46835"/>
    <lineage>
        <taxon>Eukaryota</taxon>
        <taxon>Metazoa</taxon>
        <taxon>Spiralia</taxon>
        <taxon>Lophotrochozoa</taxon>
        <taxon>Platyhelminthes</taxon>
        <taxon>Trematoda</taxon>
        <taxon>Digenea</taxon>
        <taxon>Plagiorchiida</taxon>
        <taxon>Echinostomata</taxon>
        <taxon>Echinostomatoidea</taxon>
        <taxon>Fasciolidae</taxon>
        <taxon>Fasciola</taxon>
    </lineage>
</organism>
<keyword evidence="3" id="KW-0677">Repeat</keyword>
<evidence type="ECO:0000256" key="9">
    <source>
        <dbReference type="PROSITE-ProRule" id="PRU00042"/>
    </source>
</evidence>
<evidence type="ECO:0000256" key="6">
    <source>
        <dbReference type="ARBA" id="ARBA00023125"/>
    </source>
</evidence>
<dbReference type="SMART" id="SM00355">
    <property type="entry name" value="ZnF_C2H2"/>
    <property type="match status" value="6"/>
</dbReference>
<feature type="domain" description="C2H2-type" evidence="11">
    <location>
        <begin position="347"/>
        <end position="374"/>
    </location>
</feature>
<proteinExistence type="predicted"/>
<dbReference type="GO" id="GO:0008270">
    <property type="term" value="F:zinc ion binding"/>
    <property type="evidence" value="ECO:0007669"/>
    <property type="project" value="UniProtKB-KW"/>
</dbReference>
<dbReference type="Pfam" id="PF00096">
    <property type="entry name" value="zf-C2H2"/>
    <property type="match status" value="3"/>
</dbReference>
<feature type="compositionally biased region" description="Polar residues" evidence="10">
    <location>
        <begin position="213"/>
        <end position="231"/>
    </location>
</feature>
<dbReference type="FunFam" id="3.30.160.60:FF:000013">
    <property type="entry name" value="Putative zinc finger E-box-binding homeobox 2"/>
    <property type="match status" value="2"/>
</dbReference>
<keyword evidence="4 9" id="KW-0863">Zinc-finger</keyword>
<dbReference type="SUPFAM" id="SSF57667">
    <property type="entry name" value="beta-beta-alpha zinc fingers"/>
    <property type="match status" value="4"/>
</dbReference>
<dbReference type="FunFam" id="3.30.160.60:FF:000478">
    <property type="entry name" value="Zinc finger protein 133"/>
    <property type="match status" value="1"/>
</dbReference>
<dbReference type="EMBL" id="SUNJ01003758">
    <property type="protein sequence ID" value="TPP65013.1"/>
    <property type="molecule type" value="Genomic_DNA"/>
</dbReference>
<feature type="region of interest" description="Disordered" evidence="10">
    <location>
        <begin position="641"/>
        <end position="662"/>
    </location>
</feature>
<feature type="region of interest" description="Disordered" evidence="10">
    <location>
        <begin position="558"/>
        <end position="577"/>
    </location>
</feature>
<dbReference type="GO" id="GO:0000978">
    <property type="term" value="F:RNA polymerase II cis-regulatory region sequence-specific DNA binding"/>
    <property type="evidence" value="ECO:0007669"/>
    <property type="project" value="TreeGrafter"/>
</dbReference>
<feature type="domain" description="C2H2-type" evidence="11">
    <location>
        <begin position="316"/>
        <end position="343"/>
    </location>
</feature>
<evidence type="ECO:0000256" key="2">
    <source>
        <dbReference type="ARBA" id="ARBA00022723"/>
    </source>
</evidence>
<dbReference type="PROSITE" id="PS00028">
    <property type="entry name" value="ZINC_FINGER_C2H2_1"/>
    <property type="match status" value="4"/>
</dbReference>
<feature type="domain" description="C2H2-type" evidence="11">
    <location>
        <begin position="803"/>
        <end position="830"/>
    </location>
</feature>
<dbReference type="PANTHER" id="PTHR24391:SF27">
    <property type="entry name" value="ZINC FINGER PROTEIN 1"/>
    <property type="match status" value="1"/>
</dbReference>
<evidence type="ECO:0000256" key="10">
    <source>
        <dbReference type="SAM" id="MobiDB-lite"/>
    </source>
</evidence>
<keyword evidence="5" id="KW-0862">Zinc</keyword>
<evidence type="ECO:0000256" key="3">
    <source>
        <dbReference type="ARBA" id="ARBA00022737"/>
    </source>
</evidence>
<keyword evidence="2" id="KW-0479">Metal-binding</keyword>
<evidence type="ECO:0000313" key="13">
    <source>
        <dbReference type="Proteomes" id="UP000316759"/>
    </source>
</evidence>
<feature type="region of interest" description="Disordered" evidence="10">
    <location>
        <begin position="700"/>
        <end position="721"/>
    </location>
</feature>
<dbReference type="InterPro" id="IPR051574">
    <property type="entry name" value="ZnF_E-box_Homeobox"/>
</dbReference>
<dbReference type="GO" id="GO:0000981">
    <property type="term" value="F:DNA-binding transcription factor activity, RNA polymerase II-specific"/>
    <property type="evidence" value="ECO:0007669"/>
    <property type="project" value="TreeGrafter"/>
</dbReference>
<evidence type="ECO:0000256" key="8">
    <source>
        <dbReference type="ARBA" id="ARBA00023242"/>
    </source>
</evidence>
<dbReference type="STRING" id="46835.A0A504YUL7"/>
<comment type="caution">
    <text evidence="12">The sequence shown here is derived from an EMBL/GenBank/DDBJ whole genome shotgun (WGS) entry which is preliminary data.</text>
</comment>
<keyword evidence="8" id="KW-0539">Nucleus</keyword>
<dbReference type="FunFam" id="3.30.160.60:FF:000145">
    <property type="entry name" value="Zinc finger protein 574"/>
    <property type="match status" value="1"/>
</dbReference>
<dbReference type="PANTHER" id="PTHR24391">
    <property type="entry name" value="HISTONE H4 TRANSCRIPTION FACTOR-RELATED"/>
    <property type="match status" value="1"/>
</dbReference>
<keyword evidence="7 12" id="KW-0371">Homeobox</keyword>
<dbReference type="Gene3D" id="3.30.160.60">
    <property type="entry name" value="Classic Zinc Finger"/>
    <property type="match status" value="6"/>
</dbReference>
<dbReference type="FunFam" id="3.30.160.60:FF:000744">
    <property type="entry name" value="zinc finger E-box-binding homeobox 1"/>
    <property type="match status" value="1"/>
</dbReference>
<evidence type="ECO:0000256" key="5">
    <source>
        <dbReference type="ARBA" id="ARBA00022833"/>
    </source>
</evidence>
<dbReference type="PROSITE" id="PS50157">
    <property type="entry name" value="ZINC_FINGER_C2H2_2"/>
    <property type="match status" value="6"/>
</dbReference>
<evidence type="ECO:0000259" key="11">
    <source>
        <dbReference type="PROSITE" id="PS50157"/>
    </source>
</evidence>
<feature type="domain" description="C2H2-type" evidence="11">
    <location>
        <begin position="831"/>
        <end position="858"/>
    </location>
</feature>
<dbReference type="Proteomes" id="UP000316759">
    <property type="component" value="Unassembled WGS sequence"/>
</dbReference>
<dbReference type="AlphaFoldDB" id="A0A504YUL7"/>
<feature type="compositionally biased region" description="Basic and acidic residues" evidence="10">
    <location>
        <begin position="642"/>
        <end position="651"/>
    </location>
</feature>
<name>A0A504YUL7_FASGI</name>
<dbReference type="OrthoDB" id="7491548at2759"/>
<accession>A0A504YUL7</accession>
<protein>
    <submittedName>
        <fullName evidence="12">Zinc finger homeobox protein 1</fullName>
    </submittedName>
</protein>
<gene>
    <name evidence="12" type="ORF">FGIG_02635</name>
</gene>
<evidence type="ECO:0000256" key="7">
    <source>
        <dbReference type="ARBA" id="ARBA00023155"/>
    </source>
</evidence>
<evidence type="ECO:0000256" key="4">
    <source>
        <dbReference type="ARBA" id="ARBA00022771"/>
    </source>
</evidence>